<name>A0AAP6Y487_9GAMM</name>
<dbReference type="Pfam" id="PF01527">
    <property type="entry name" value="HTH_Tnp_1"/>
    <property type="match status" value="2"/>
</dbReference>
<dbReference type="NCBIfam" id="NF033516">
    <property type="entry name" value="transpos_IS3"/>
    <property type="match status" value="1"/>
</dbReference>
<dbReference type="GO" id="GO:0006313">
    <property type="term" value="P:DNA transposition"/>
    <property type="evidence" value="ECO:0007669"/>
    <property type="project" value="InterPro"/>
</dbReference>
<dbReference type="InterPro" id="IPR050900">
    <property type="entry name" value="Transposase_IS3/IS150/IS904"/>
</dbReference>
<dbReference type="GO" id="GO:0015074">
    <property type="term" value="P:DNA integration"/>
    <property type="evidence" value="ECO:0007669"/>
    <property type="project" value="InterPro"/>
</dbReference>
<comment type="similarity">
    <text evidence="1">Belongs to the transposase 8 family.</text>
</comment>
<evidence type="ECO:0000313" key="5">
    <source>
        <dbReference type="Proteomes" id="UP000549590"/>
    </source>
</evidence>
<dbReference type="GO" id="GO:0004803">
    <property type="term" value="F:transposase activity"/>
    <property type="evidence" value="ECO:0007669"/>
    <property type="project" value="InterPro"/>
</dbReference>
<comment type="caution">
    <text evidence="4">The sequence shown here is derived from an EMBL/GenBank/DDBJ whole genome shotgun (WGS) entry which is preliminary data.</text>
</comment>
<dbReference type="Proteomes" id="UP000549590">
    <property type="component" value="Unassembled WGS sequence"/>
</dbReference>
<reference evidence="4 5" key="1">
    <citation type="submission" date="2020-04" db="EMBL/GenBank/DDBJ databases">
        <title>Genome sequencing and assembly of Pseudoalteromonas arctica.</title>
        <authorList>
            <person name="Cook G.M."/>
        </authorList>
    </citation>
    <scope>NUCLEOTIDE SEQUENCE [LARGE SCALE GENOMIC DNA]</scope>
    <source>
        <strain evidence="4 5">NEC-BIFX-2020_001</strain>
    </source>
</reference>
<keyword evidence="2" id="KW-0175">Coiled coil</keyword>
<feature type="domain" description="Integrase catalytic" evidence="3">
    <location>
        <begin position="293"/>
        <end position="467"/>
    </location>
</feature>
<evidence type="ECO:0000256" key="1">
    <source>
        <dbReference type="ARBA" id="ARBA00009964"/>
    </source>
</evidence>
<dbReference type="PANTHER" id="PTHR46889:SF5">
    <property type="entry name" value="INTEGRASE PROTEIN"/>
    <property type="match status" value="1"/>
</dbReference>
<dbReference type="InterPro" id="IPR001584">
    <property type="entry name" value="Integrase_cat-core"/>
</dbReference>
<dbReference type="AlphaFoldDB" id="A0AAP6Y487"/>
<dbReference type="EMBL" id="JABBYB010000025">
    <property type="protein sequence ID" value="NMP04981.1"/>
    <property type="molecule type" value="Genomic_DNA"/>
</dbReference>
<dbReference type="Pfam" id="PF00665">
    <property type="entry name" value="rve"/>
    <property type="match status" value="1"/>
</dbReference>
<evidence type="ECO:0000259" key="3">
    <source>
        <dbReference type="PROSITE" id="PS50994"/>
    </source>
</evidence>
<dbReference type="PANTHER" id="PTHR46889">
    <property type="entry name" value="TRANSPOSASE INSF FOR INSERTION SEQUENCE IS3B-RELATED"/>
    <property type="match status" value="1"/>
</dbReference>
<dbReference type="SUPFAM" id="SSF53098">
    <property type="entry name" value="Ribonuclease H-like"/>
    <property type="match status" value="1"/>
</dbReference>
<dbReference type="Gene3D" id="1.10.10.60">
    <property type="entry name" value="Homeodomain-like"/>
    <property type="match status" value="1"/>
</dbReference>
<dbReference type="InterPro" id="IPR002514">
    <property type="entry name" value="Transposase_8"/>
</dbReference>
<dbReference type="InterPro" id="IPR036397">
    <property type="entry name" value="RNaseH_sf"/>
</dbReference>
<evidence type="ECO:0000256" key="2">
    <source>
        <dbReference type="SAM" id="Coils"/>
    </source>
</evidence>
<dbReference type="GO" id="GO:0003677">
    <property type="term" value="F:DNA binding"/>
    <property type="evidence" value="ECO:0007669"/>
    <property type="project" value="InterPro"/>
</dbReference>
<dbReference type="RefSeq" id="WP_169045315.1">
    <property type="nucleotide sequence ID" value="NZ_JABBYB010000025.1"/>
</dbReference>
<dbReference type="InterPro" id="IPR009057">
    <property type="entry name" value="Homeodomain-like_sf"/>
</dbReference>
<protein>
    <submittedName>
        <fullName evidence="4">IS3 family transposase</fullName>
    </submittedName>
</protein>
<gene>
    <name evidence="4" type="ORF">HHE94_20000</name>
</gene>
<organism evidence="4 5">
    <name type="scientific">Pseudoalteromonas arctica</name>
    <dbReference type="NCBI Taxonomy" id="394751"/>
    <lineage>
        <taxon>Bacteria</taxon>
        <taxon>Pseudomonadati</taxon>
        <taxon>Pseudomonadota</taxon>
        <taxon>Gammaproteobacteria</taxon>
        <taxon>Alteromonadales</taxon>
        <taxon>Pseudoalteromonadaceae</taxon>
        <taxon>Pseudoalteromonas</taxon>
    </lineage>
</organism>
<dbReference type="Gene3D" id="3.30.420.10">
    <property type="entry name" value="Ribonuclease H-like superfamily/Ribonuclease H"/>
    <property type="match status" value="1"/>
</dbReference>
<dbReference type="InterPro" id="IPR048020">
    <property type="entry name" value="Transpos_IS3"/>
</dbReference>
<dbReference type="PROSITE" id="PS50994">
    <property type="entry name" value="INTEGRASE"/>
    <property type="match status" value="1"/>
</dbReference>
<dbReference type="SUPFAM" id="SSF46689">
    <property type="entry name" value="Homeodomain-like"/>
    <property type="match status" value="1"/>
</dbReference>
<dbReference type="InterPro" id="IPR012337">
    <property type="entry name" value="RNaseH-like_sf"/>
</dbReference>
<proteinExistence type="inferred from homology"/>
<accession>A0AAP6Y487</accession>
<feature type="coiled-coil region" evidence="2">
    <location>
        <begin position="124"/>
        <end position="151"/>
    </location>
</feature>
<evidence type="ECO:0000313" key="4">
    <source>
        <dbReference type="EMBL" id="NMP04981.1"/>
    </source>
</evidence>
<sequence length="515" mass="59324">MRRRFTQEFKVHAVEKALSQCDDVRLEDIALDLGIGYSTLQRWIALAKNHELETKNNGSQMTTEKRPHDWSLEERLNAIIECASLDEAALNEYCRAKGLYPHHIKQWKQDFAKGPSTKPVKSDSKQLKQEIKQLQKELNRKDKALAETASLLVPQKKSRCALGFQRGRLTSSTERHELIKLITDAQKSGARQEKACELLGLTARTIQRWIEADDMTDKRTSTIKRPPNRLTELEQQRIIKTVNSIEYGHLPPSKIVPKLLDKDVWIASESSFYRVMKSHKLLTHREKVKPNKKIKKPKALRATRVNEIYTWDITYLPTAVKGQFLYLYLVMDIYSRKIVGWQVHDTQLSTLAADLMVDICRREQVKPEQVTLHSDNGSPMKGATLLATLQELGIVPSFSRPSVSNDNPYSESLFKTLKYRPEYPEKAFESMGSARKWVSGFVDWYNDEHLHSGIKFVTPNQRHLGLDEAILAKRHQVNEMAKLQNPSRWSGKSRDWTMINEVNLNPEKKEAMRAA</sequence>